<dbReference type="FunFam" id="4.10.1000.10:FF:000002">
    <property type="entry name" value="Zinc finger protein 36, C3H1 type-like 1"/>
    <property type="match status" value="1"/>
</dbReference>
<evidence type="ECO:0000259" key="8">
    <source>
        <dbReference type="PROSITE" id="PS50103"/>
    </source>
</evidence>
<dbReference type="EMBL" id="OY660873">
    <property type="protein sequence ID" value="CAJ1065595.1"/>
    <property type="molecule type" value="Genomic_DNA"/>
</dbReference>
<protein>
    <recommendedName>
        <fullName evidence="6">mRNA decay activator protein ZFP36</fullName>
    </recommendedName>
    <alternativeName>
        <fullName evidence="6">Zinc finger protein 36</fullName>
    </alternativeName>
</protein>
<sequence>MPSYPMSQFCDLEEMMCKHLFNLDMREQGRQLPPLNLAMRTPGYIGQSSSNTSLSLSSLSCLPSDPPDSTLLTPNPWGQQSESCLPSQLTNSNQWVKPGFFAQRSISMVETSSTTAASLGWPGTDMKHTQSDISPTALNTNSSSSSSSSRYKTELCRSFTESGLCKYGGKCQFAHGPEELRDLSRHPKYKTEPCRTFHTIGFCPYGIRCHFVHNNEEERRHSFSRSSSTFSNSSSSIPPQQPSSSSSRPNRPPLVRQSFSFAGFPSAPQQCLQQALTPSPGTASLTRAPSASPPSCADVTDLLSHAFLEMDSAFKASSGLMYQPPIGQAAAIDPRSPFLPSPDSGCYPCGLSPTTSPSLRQSPGAASVFSGPLGTRSLSYTSLSDQDQDGSSSTSSLSGSESCGGVNEANGRRLAVFSQLSVPEDPAGLSL</sequence>
<dbReference type="Proteomes" id="UP001178508">
    <property type="component" value="Chromosome 10"/>
</dbReference>
<feature type="compositionally biased region" description="Polar residues" evidence="7">
    <location>
        <begin position="274"/>
        <end position="289"/>
    </location>
</feature>
<feature type="zinc finger region" description="C3H1-type" evidence="5">
    <location>
        <begin position="188"/>
        <end position="216"/>
    </location>
</feature>
<dbReference type="PROSITE" id="PS50103">
    <property type="entry name" value="ZF_C3H1"/>
    <property type="match status" value="2"/>
</dbReference>
<evidence type="ECO:0000313" key="10">
    <source>
        <dbReference type="Proteomes" id="UP001178508"/>
    </source>
</evidence>
<evidence type="ECO:0000256" key="6">
    <source>
        <dbReference type="RuleBase" id="RU369014"/>
    </source>
</evidence>
<reference evidence="9" key="1">
    <citation type="submission" date="2023-08" db="EMBL/GenBank/DDBJ databases">
        <authorList>
            <person name="Alioto T."/>
            <person name="Alioto T."/>
            <person name="Gomez Garrido J."/>
        </authorList>
    </citation>
    <scope>NUCLEOTIDE SEQUENCE</scope>
</reference>
<dbReference type="GO" id="GO:1900153">
    <property type="term" value="P:positive regulation of nuclear-transcribed mRNA catabolic process, deadenylation-dependent decay"/>
    <property type="evidence" value="ECO:0007669"/>
    <property type="project" value="UniProtKB-UniRule"/>
</dbReference>
<feature type="region of interest" description="Disordered" evidence="7">
    <location>
        <begin position="379"/>
        <end position="406"/>
    </location>
</feature>
<evidence type="ECO:0000256" key="1">
    <source>
        <dbReference type="ARBA" id="ARBA00022723"/>
    </source>
</evidence>
<dbReference type="SMART" id="SM00356">
    <property type="entry name" value="ZnF_C3H1"/>
    <property type="match status" value="2"/>
</dbReference>
<evidence type="ECO:0000256" key="3">
    <source>
        <dbReference type="ARBA" id="ARBA00022771"/>
    </source>
</evidence>
<comment type="subunit">
    <text evidence="6">Associates with the cytoplasmic CCR4-NOT deadenylase complex to trigger ARE-containing mRNA deadenylation and decay processes.</text>
</comment>
<evidence type="ECO:0000256" key="7">
    <source>
        <dbReference type="SAM" id="MobiDB-lite"/>
    </source>
</evidence>
<feature type="region of interest" description="Disordered" evidence="7">
    <location>
        <begin position="117"/>
        <end position="149"/>
    </location>
</feature>
<dbReference type="PANTHER" id="PTHR12547">
    <property type="entry name" value="CCCH ZINC FINGER/TIS11-RELATED"/>
    <property type="match status" value="1"/>
</dbReference>
<feature type="compositionally biased region" description="Polar residues" evidence="7">
    <location>
        <begin position="131"/>
        <end position="141"/>
    </location>
</feature>
<keyword evidence="6" id="KW-0539">Nucleus</keyword>
<feature type="zinc finger region" description="C3H1-type" evidence="5">
    <location>
        <begin position="150"/>
        <end position="178"/>
    </location>
</feature>
<evidence type="ECO:0000256" key="2">
    <source>
        <dbReference type="ARBA" id="ARBA00022737"/>
    </source>
</evidence>
<feature type="domain" description="C3H1-type" evidence="8">
    <location>
        <begin position="150"/>
        <end position="178"/>
    </location>
</feature>
<dbReference type="Pfam" id="PF00642">
    <property type="entry name" value="zf-CCCH"/>
    <property type="match status" value="2"/>
</dbReference>
<gene>
    <name evidence="9" type="ORF">XNOV1_A008964</name>
</gene>
<dbReference type="InterPro" id="IPR045877">
    <property type="entry name" value="ZFP36-like"/>
</dbReference>
<feature type="compositionally biased region" description="Low complexity" evidence="7">
    <location>
        <begin position="381"/>
        <end position="400"/>
    </location>
</feature>
<feature type="region of interest" description="Disordered" evidence="7">
    <location>
        <begin position="274"/>
        <end position="295"/>
    </location>
</feature>
<feature type="region of interest" description="Disordered" evidence="7">
    <location>
        <begin position="351"/>
        <end position="370"/>
    </location>
</feature>
<dbReference type="InterPro" id="IPR000571">
    <property type="entry name" value="Znf_CCCH"/>
</dbReference>
<feature type="region of interest" description="Disordered" evidence="7">
    <location>
        <begin position="222"/>
        <end position="259"/>
    </location>
</feature>
<keyword evidence="4 5" id="KW-0862">Zinc</keyword>
<organism evidence="9 10">
    <name type="scientific">Xyrichtys novacula</name>
    <name type="common">Pearly razorfish</name>
    <name type="synonym">Hemipteronotus novacula</name>
    <dbReference type="NCBI Taxonomy" id="13765"/>
    <lineage>
        <taxon>Eukaryota</taxon>
        <taxon>Metazoa</taxon>
        <taxon>Chordata</taxon>
        <taxon>Craniata</taxon>
        <taxon>Vertebrata</taxon>
        <taxon>Euteleostomi</taxon>
        <taxon>Actinopterygii</taxon>
        <taxon>Neopterygii</taxon>
        <taxon>Teleostei</taxon>
        <taxon>Neoteleostei</taxon>
        <taxon>Acanthomorphata</taxon>
        <taxon>Eupercaria</taxon>
        <taxon>Labriformes</taxon>
        <taxon>Labridae</taxon>
        <taxon>Xyrichtys</taxon>
    </lineage>
</organism>
<feature type="domain" description="C3H1-type" evidence="8">
    <location>
        <begin position="188"/>
        <end position="216"/>
    </location>
</feature>
<dbReference type="PANTHER" id="PTHR12547:SF18">
    <property type="entry name" value="PROTEIN TIS11"/>
    <property type="match status" value="1"/>
</dbReference>
<evidence type="ECO:0000313" key="9">
    <source>
        <dbReference type="EMBL" id="CAJ1065595.1"/>
    </source>
</evidence>
<dbReference type="GO" id="GO:0061158">
    <property type="term" value="P:3'-UTR-mediated mRNA destabilization"/>
    <property type="evidence" value="ECO:0007669"/>
    <property type="project" value="UniProtKB-UniRule"/>
</dbReference>
<dbReference type="Gene3D" id="4.10.1000.10">
    <property type="entry name" value="Zinc finger, CCCH-type"/>
    <property type="match status" value="2"/>
</dbReference>
<keyword evidence="10" id="KW-1185">Reference proteome</keyword>
<keyword evidence="6" id="KW-0687">Ribonucleoprotein</keyword>
<keyword evidence="3 5" id="KW-0863">Zinc-finger</keyword>
<dbReference type="FunFam" id="4.10.1000.10:FF:000001">
    <property type="entry name" value="zinc finger CCCH domain-containing protein 15-like"/>
    <property type="match status" value="1"/>
</dbReference>
<evidence type="ECO:0000256" key="5">
    <source>
        <dbReference type="PROSITE-ProRule" id="PRU00723"/>
    </source>
</evidence>
<proteinExistence type="predicted"/>
<comment type="subcellular location">
    <subcellularLocation>
        <location evidence="6">Nucleus</location>
    </subcellularLocation>
    <subcellularLocation>
        <location evidence="6">Cytoplasm</location>
    </subcellularLocation>
</comment>
<keyword evidence="6" id="KW-0963">Cytoplasm</keyword>
<accession>A0AAV1FXG4</accession>
<evidence type="ECO:0000256" key="4">
    <source>
        <dbReference type="ARBA" id="ARBA00022833"/>
    </source>
</evidence>
<feature type="compositionally biased region" description="Polar residues" evidence="7">
    <location>
        <begin position="352"/>
        <end position="361"/>
    </location>
</feature>
<dbReference type="GO" id="GO:0035925">
    <property type="term" value="F:mRNA 3'-UTR AU-rich region binding"/>
    <property type="evidence" value="ECO:0007669"/>
    <property type="project" value="UniProtKB-UniRule"/>
</dbReference>
<keyword evidence="2 6" id="KW-0677">Repeat</keyword>
<comment type="function">
    <text evidence="6">Zinc-finger RNA-binding protein that destabilizes several cytoplasmic AU-rich element (ARE)-containing mRNA transcripts by promoting their poly(A) tail removal or deadenylation, and hence provide a mechanism for attenuating protein synthesis. Acts as a 3'-untranslated region (UTR) ARE mRNA-binding adapter protein to communicate signaling events to the mRNA decay machinery. Functions by recruiting the CCR4-NOT deadenylase complex and probably other components of the cytoplasmic RNA decay machinery to the bound ARE-containing mRNAs, and hence promotes ARE-mediated mRNA deadenylation and decay processes. Binds to 3'-UTR ARE of numerous mRNAs.</text>
</comment>
<dbReference type="GO" id="GO:1990904">
    <property type="term" value="C:ribonucleoprotein complex"/>
    <property type="evidence" value="ECO:0007669"/>
    <property type="project" value="UniProtKB-KW"/>
</dbReference>
<dbReference type="InterPro" id="IPR036855">
    <property type="entry name" value="Znf_CCCH_sf"/>
</dbReference>
<name>A0AAV1FXG4_XYRNO</name>
<dbReference type="GO" id="GO:0005737">
    <property type="term" value="C:cytoplasm"/>
    <property type="evidence" value="ECO:0007669"/>
    <property type="project" value="UniProtKB-SubCell"/>
</dbReference>
<dbReference type="GO" id="GO:0005634">
    <property type="term" value="C:nucleus"/>
    <property type="evidence" value="ECO:0007669"/>
    <property type="project" value="UniProtKB-SubCell"/>
</dbReference>
<dbReference type="GO" id="GO:0008270">
    <property type="term" value="F:zinc ion binding"/>
    <property type="evidence" value="ECO:0007669"/>
    <property type="project" value="UniProtKB-KW"/>
</dbReference>
<dbReference type="SUPFAM" id="SSF90229">
    <property type="entry name" value="CCCH zinc finger"/>
    <property type="match status" value="2"/>
</dbReference>
<dbReference type="AlphaFoldDB" id="A0AAV1FXG4"/>
<feature type="compositionally biased region" description="Low complexity" evidence="7">
    <location>
        <begin position="224"/>
        <end position="249"/>
    </location>
</feature>
<keyword evidence="1 5" id="KW-0479">Metal-binding</keyword>